<sequence length="337" mass="39207">MDKVYVVVVNYKKYNDTIECCESVLKSSYKNCQILLIDNSPDSESSVNLVKWLNNKSFEVDTSYVELVYPLIDKPIPHVYIYETEFLERTTGFEEQVVLIKAENRGFAAANNIALKHIHKTAGLDSFIWILNNDTVVERSCMENLKRFFDNHDRKYIVGSKLMYYYQKDRIQAIAGLYNKWLGSTYHVGDHEVDLGQYDEFIFDSNNYVVGASMFISKQFIDTVGLMNEEYFLYFEEMDWGLTAGQFGFRLGFQPLAVVYHKEGSSIIKGNNDNKFIADYYSIVNRVKFTKKWYSGYLVIVMGGVVYALLKRLFKGKFNLVKKIINSLYKVLFSKHK</sequence>
<feature type="transmembrane region" description="Helical" evidence="4">
    <location>
        <begin position="293"/>
        <end position="310"/>
    </location>
</feature>
<evidence type="ECO:0000256" key="1">
    <source>
        <dbReference type="ARBA" id="ARBA00006739"/>
    </source>
</evidence>
<keyword evidence="7" id="KW-1185">Reference proteome</keyword>
<dbReference type="InterPro" id="IPR001173">
    <property type="entry name" value="Glyco_trans_2-like"/>
</dbReference>
<dbReference type="Gene3D" id="3.90.550.10">
    <property type="entry name" value="Spore Coat Polysaccharide Biosynthesis Protein SpsA, Chain A"/>
    <property type="match status" value="1"/>
</dbReference>
<evidence type="ECO:0000256" key="2">
    <source>
        <dbReference type="ARBA" id="ARBA00022676"/>
    </source>
</evidence>
<keyword evidence="4" id="KW-1133">Transmembrane helix</keyword>
<name>A0ABR6PRN5_9SPHI</name>
<dbReference type="PANTHER" id="PTHR43179">
    <property type="entry name" value="RHAMNOSYLTRANSFERASE WBBL"/>
    <property type="match status" value="1"/>
</dbReference>
<dbReference type="Proteomes" id="UP000541583">
    <property type="component" value="Unassembled WGS sequence"/>
</dbReference>
<evidence type="ECO:0000313" key="6">
    <source>
        <dbReference type="EMBL" id="MBB6112433.1"/>
    </source>
</evidence>
<evidence type="ECO:0000256" key="4">
    <source>
        <dbReference type="SAM" id="Phobius"/>
    </source>
</evidence>
<protein>
    <recommendedName>
        <fullName evidence="5">Glycosyltransferase 2-like domain-containing protein</fullName>
    </recommendedName>
</protein>
<keyword evidence="2" id="KW-0328">Glycosyltransferase</keyword>
<organism evidence="6 7">
    <name type="scientific">Mucilaginibacter lappiensis</name>
    <dbReference type="NCBI Taxonomy" id="354630"/>
    <lineage>
        <taxon>Bacteria</taxon>
        <taxon>Pseudomonadati</taxon>
        <taxon>Bacteroidota</taxon>
        <taxon>Sphingobacteriia</taxon>
        <taxon>Sphingobacteriales</taxon>
        <taxon>Sphingobacteriaceae</taxon>
        <taxon>Mucilaginibacter</taxon>
    </lineage>
</organism>
<evidence type="ECO:0000313" key="7">
    <source>
        <dbReference type="Proteomes" id="UP000541583"/>
    </source>
</evidence>
<dbReference type="InterPro" id="IPR029044">
    <property type="entry name" value="Nucleotide-diphossugar_trans"/>
</dbReference>
<keyword evidence="4" id="KW-0472">Membrane</keyword>
<comment type="caution">
    <text evidence="6">The sequence shown here is derived from an EMBL/GenBank/DDBJ whole genome shotgun (WGS) entry which is preliminary data.</text>
</comment>
<dbReference type="PANTHER" id="PTHR43179:SF12">
    <property type="entry name" value="GALACTOFURANOSYLTRANSFERASE GLFT2"/>
    <property type="match status" value="1"/>
</dbReference>
<evidence type="ECO:0000259" key="5">
    <source>
        <dbReference type="Pfam" id="PF00535"/>
    </source>
</evidence>
<dbReference type="SUPFAM" id="SSF53448">
    <property type="entry name" value="Nucleotide-diphospho-sugar transferases"/>
    <property type="match status" value="1"/>
</dbReference>
<dbReference type="Pfam" id="PF00535">
    <property type="entry name" value="Glycos_transf_2"/>
    <property type="match status" value="1"/>
</dbReference>
<keyword evidence="4" id="KW-0812">Transmembrane</keyword>
<keyword evidence="3" id="KW-0808">Transferase</keyword>
<comment type="similarity">
    <text evidence="1">Belongs to the glycosyltransferase 2 family.</text>
</comment>
<feature type="domain" description="Glycosyltransferase 2-like" evidence="5">
    <location>
        <begin position="95"/>
        <end position="171"/>
    </location>
</feature>
<reference evidence="6 7" key="1">
    <citation type="submission" date="2020-08" db="EMBL/GenBank/DDBJ databases">
        <title>Genomic Encyclopedia of Type Strains, Phase IV (KMG-V): Genome sequencing to study the core and pangenomes of soil and plant-associated prokaryotes.</title>
        <authorList>
            <person name="Whitman W."/>
        </authorList>
    </citation>
    <scope>NUCLEOTIDE SEQUENCE [LARGE SCALE GENOMIC DNA]</scope>
    <source>
        <strain evidence="6 7">ANJLi2</strain>
    </source>
</reference>
<accession>A0ABR6PRN5</accession>
<dbReference type="EMBL" id="JACHCB010000018">
    <property type="protein sequence ID" value="MBB6112433.1"/>
    <property type="molecule type" value="Genomic_DNA"/>
</dbReference>
<gene>
    <name evidence="6" type="ORF">HDF23_005208</name>
</gene>
<proteinExistence type="inferred from homology"/>
<evidence type="ECO:0000256" key="3">
    <source>
        <dbReference type="ARBA" id="ARBA00022679"/>
    </source>
</evidence>
<dbReference type="RefSeq" id="WP_076377661.1">
    <property type="nucleotide sequence ID" value="NZ_FTMG01000018.1"/>
</dbReference>